<evidence type="ECO:0000256" key="1">
    <source>
        <dbReference type="SAM" id="MobiDB-lite"/>
    </source>
</evidence>
<dbReference type="Proteomes" id="UP000821866">
    <property type="component" value="Chromosome 4"/>
</dbReference>
<name>A0A9J6E2D3_RHIMP</name>
<accession>A0A9J6E2D3</accession>
<reference evidence="2" key="1">
    <citation type="journal article" date="2020" name="Cell">
        <title>Large-Scale Comparative Analyses of Tick Genomes Elucidate Their Genetic Diversity and Vector Capacities.</title>
        <authorList>
            <consortium name="Tick Genome and Microbiome Consortium (TIGMIC)"/>
            <person name="Jia N."/>
            <person name="Wang J."/>
            <person name="Shi W."/>
            <person name="Du L."/>
            <person name="Sun Y."/>
            <person name="Zhan W."/>
            <person name="Jiang J.F."/>
            <person name="Wang Q."/>
            <person name="Zhang B."/>
            <person name="Ji P."/>
            <person name="Bell-Sakyi L."/>
            <person name="Cui X.M."/>
            <person name="Yuan T.T."/>
            <person name="Jiang B.G."/>
            <person name="Yang W.F."/>
            <person name="Lam T.T."/>
            <person name="Chang Q.C."/>
            <person name="Ding S.J."/>
            <person name="Wang X.J."/>
            <person name="Zhu J.G."/>
            <person name="Ruan X.D."/>
            <person name="Zhao L."/>
            <person name="Wei J.T."/>
            <person name="Ye R.Z."/>
            <person name="Que T.C."/>
            <person name="Du C.H."/>
            <person name="Zhou Y.H."/>
            <person name="Cheng J.X."/>
            <person name="Dai P.F."/>
            <person name="Guo W.B."/>
            <person name="Han X.H."/>
            <person name="Huang E.J."/>
            <person name="Li L.F."/>
            <person name="Wei W."/>
            <person name="Gao Y.C."/>
            <person name="Liu J.Z."/>
            <person name="Shao H.Z."/>
            <person name="Wang X."/>
            <person name="Wang C.C."/>
            <person name="Yang T.C."/>
            <person name="Huo Q.B."/>
            <person name="Li W."/>
            <person name="Chen H.Y."/>
            <person name="Chen S.E."/>
            <person name="Zhou L.G."/>
            <person name="Ni X.B."/>
            <person name="Tian J.H."/>
            <person name="Sheng Y."/>
            <person name="Liu T."/>
            <person name="Pan Y.S."/>
            <person name="Xia L.Y."/>
            <person name="Li J."/>
            <person name="Zhao F."/>
            <person name="Cao W.C."/>
        </authorList>
    </citation>
    <scope>NUCLEOTIDE SEQUENCE</scope>
    <source>
        <strain evidence="2">Rmic-2018</strain>
    </source>
</reference>
<reference evidence="2" key="2">
    <citation type="submission" date="2021-09" db="EMBL/GenBank/DDBJ databases">
        <authorList>
            <person name="Jia N."/>
            <person name="Wang J."/>
            <person name="Shi W."/>
            <person name="Du L."/>
            <person name="Sun Y."/>
            <person name="Zhan W."/>
            <person name="Jiang J."/>
            <person name="Wang Q."/>
            <person name="Zhang B."/>
            <person name="Ji P."/>
            <person name="Sakyi L.B."/>
            <person name="Cui X."/>
            <person name="Yuan T."/>
            <person name="Jiang B."/>
            <person name="Yang W."/>
            <person name="Lam T.T.-Y."/>
            <person name="Chang Q."/>
            <person name="Ding S."/>
            <person name="Wang X."/>
            <person name="Zhu J."/>
            <person name="Ruan X."/>
            <person name="Zhao L."/>
            <person name="Wei J."/>
            <person name="Que T."/>
            <person name="Du C."/>
            <person name="Cheng J."/>
            <person name="Dai P."/>
            <person name="Han X."/>
            <person name="Huang E."/>
            <person name="Gao Y."/>
            <person name="Liu J."/>
            <person name="Shao H."/>
            <person name="Ye R."/>
            <person name="Li L."/>
            <person name="Wei W."/>
            <person name="Wang X."/>
            <person name="Wang C."/>
            <person name="Huo Q."/>
            <person name="Li W."/>
            <person name="Guo W."/>
            <person name="Chen H."/>
            <person name="Chen S."/>
            <person name="Zhou L."/>
            <person name="Zhou L."/>
            <person name="Ni X."/>
            <person name="Tian J."/>
            <person name="Zhou Y."/>
            <person name="Sheng Y."/>
            <person name="Liu T."/>
            <person name="Pan Y."/>
            <person name="Xia L."/>
            <person name="Li J."/>
            <person name="Zhao F."/>
            <person name="Cao W."/>
        </authorList>
    </citation>
    <scope>NUCLEOTIDE SEQUENCE</scope>
    <source>
        <strain evidence="2">Rmic-2018</strain>
        <tissue evidence="2">Larvae</tissue>
    </source>
</reference>
<comment type="caution">
    <text evidence="2">The sequence shown here is derived from an EMBL/GenBank/DDBJ whole genome shotgun (WGS) entry which is preliminary data.</text>
</comment>
<gene>
    <name evidence="2" type="ORF">HPB51_016523</name>
</gene>
<protein>
    <submittedName>
        <fullName evidence="2">Uncharacterized protein</fullName>
    </submittedName>
</protein>
<evidence type="ECO:0000313" key="2">
    <source>
        <dbReference type="EMBL" id="KAH8028410.1"/>
    </source>
</evidence>
<dbReference type="AlphaFoldDB" id="A0A9J6E2D3"/>
<sequence length="197" mass="21400">MGTQPDGVVRLGPTSVTALTSLEKGNVPSATEAHWTHHPDQYHRHVETHASKHPQTTTGPAHAQNDAAPPEGTQLEGLIVLHPDLNLGPSLGLNHGPNLGSVRDPNELYDKEPPRNLGAAVRAHADEQDIATTGESPSLHQVERKLFRAPPGADLAKLEYRLLRHQFQFITCIITPFSQVFLTADEPLFDTSSDQAS</sequence>
<keyword evidence="3" id="KW-1185">Reference proteome</keyword>
<feature type="region of interest" description="Disordered" evidence="1">
    <location>
        <begin position="48"/>
        <end position="71"/>
    </location>
</feature>
<organism evidence="2 3">
    <name type="scientific">Rhipicephalus microplus</name>
    <name type="common">Cattle tick</name>
    <name type="synonym">Boophilus microplus</name>
    <dbReference type="NCBI Taxonomy" id="6941"/>
    <lineage>
        <taxon>Eukaryota</taxon>
        <taxon>Metazoa</taxon>
        <taxon>Ecdysozoa</taxon>
        <taxon>Arthropoda</taxon>
        <taxon>Chelicerata</taxon>
        <taxon>Arachnida</taxon>
        <taxon>Acari</taxon>
        <taxon>Parasitiformes</taxon>
        <taxon>Ixodida</taxon>
        <taxon>Ixodoidea</taxon>
        <taxon>Ixodidae</taxon>
        <taxon>Rhipicephalinae</taxon>
        <taxon>Rhipicephalus</taxon>
        <taxon>Boophilus</taxon>
    </lineage>
</organism>
<proteinExistence type="predicted"/>
<dbReference type="EMBL" id="JABSTU010000006">
    <property type="protein sequence ID" value="KAH8028410.1"/>
    <property type="molecule type" value="Genomic_DNA"/>
</dbReference>
<evidence type="ECO:0000313" key="3">
    <source>
        <dbReference type="Proteomes" id="UP000821866"/>
    </source>
</evidence>